<dbReference type="AlphaFoldDB" id="A0A382FTY4"/>
<proteinExistence type="predicted"/>
<evidence type="ECO:0000313" key="1">
    <source>
        <dbReference type="EMBL" id="SVB66062.1"/>
    </source>
</evidence>
<evidence type="ECO:0008006" key="2">
    <source>
        <dbReference type="Google" id="ProtNLM"/>
    </source>
</evidence>
<organism evidence="1">
    <name type="scientific">marine metagenome</name>
    <dbReference type="NCBI Taxonomy" id="408172"/>
    <lineage>
        <taxon>unclassified sequences</taxon>
        <taxon>metagenomes</taxon>
        <taxon>ecological metagenomes</taxon>
    </lineage>
</organism>
<dbReference type="EMBL" id="UINC01051651">
    <property type="protein sequence ID" value="SVB66062.1"/>
    <property type="molecule type" value="Genomic_DNA"/>
</dbReference>
<dbReference type="CDD" id="cd15482">
    <property type="entry name" value="Sialidase_non-viral"/>
    <property type="match status" value="1"/>
</dbReference>
<accession>A0A382FTY4</accession>
<protein>
    <recommendedName>
        <fullName evidence="2">Sortilin N-terminal domain-containing protein</fullName>
    </recommendedName>
</protein>
<reference evidence="1" key="1">
    <citation type="submission" date="2018-05" db="EMBL/GenBank/DDBJ databases">
        <authorList>
            <person name="Lanie J.A."/>
            <person name="Ng W.-L."/>
            <person name="Kazmierczak K.M."/>
            <person name="Andrzejewski T.M."/>
            <person name="Davidsen T.M."/>
            <person name="Wayne K.J."/>
            <person name="Tettelin H."/>
            <person name="Glass J.I."/>
            <person name="Rusch D."/>
            <person name="Podicherti R."/>
            <person name="Tsui H.-C.T."/>
            <person name="Winkler M.E."/>
        </authorList>
    </citation>
    <scope>NUCLEOTIDE SEQUENCE</scope>
</reference>
<dbReference type="Gene3D" id="2.130.10.10">
    <property type="entry name" value="YVTN repeat-like/Quinoprotein amine dehydrogenase"/>
    <property type="match status" value="1"/>
</dbReference>
<sequence length="303" mass="35198">MKKYNKLCYPILLCISFLYIYGTHVNRKNNHFYEIKHDEIVHNILNNENFDKEYKIKAIRSLKYYNKKYQNRLIAKLHGTYKRKNKNIYALDKPTNPDEASKYFHDQRKDNYGETHFEKYVEYRDYFRDKTTIEGIVKPSDPRNASRTTVRTDDPCKASDAGFTMTKVNDSRDNVTTWKGDDFISSIVVHPSDESIVYVTSSAWGDTKVWKSTDCGDTWSNLDNGNIPDIPVNHIFIDPNDSNRLYLATDLGVMYSGNDGKSWASINTNGMANVITERFDYDVVNRVLYAFTYGRGVFAIKLP</sequence>
<dbReference type="InterPro" id="IPR015943">
    <property type="entry name" value="WD40/YVTN_repeat-like_dom_sf"/>
</dbReference>
<dbReference type="SUPFAM" id="SSF110296">
    <property type="entry name" value="Oligoxyloglucan reducing end-specific cellobiohydrolase"/>
    <property type="match status" value="1"/>
</dbReference>
<name>A0A382FTY4_9ZZZZ</name>
<gene>
    <name evidence="1" type="ORF">METZ01_LOCUS218916</name>
</gene>